<reference evidence="4 5" key="1">
    <citation type="submission" date="2019-02" db="EMBL/GenBank/DDBJ databases">
        <title>Deep-cultivation of Planctomycetes and their phenomic and genomic characterization uncovers novel biology.</title>
        <authorList>
            <person name="Wiegand S."/>
            <person name="Jogler M."/>
            <person name="Boedeker C."/>
            <person name="Pinto D."/>
            <person name="Vollmers J."/>
            <person name="Rivas-Marin E."/>
            <person name="Kohn T."/>
            <person name="Peeters S.H."/>
            <person name="Heuer A."/>
            <person name="Rast P."/>
            <person name="Oberbeckmann S."/>
            <person name="Bunk B."/>
            <person name="Jeske O."/>
            <person name="Meyerdierks A."/>
            <person name="Storesund J.E."/>
            <person name="Kallscheuer N."/>
            <person name="Luecker S."/>
            <person name="Lage O.M."/>
            <person name="Pohl T."/>
            <person name="Merkel B.J."/>
            <person name="Hornburger P."/>
            <person name="Mueller R.-W."/>
            <person name="Bruemmer F."/>
            <person name="Labrenz M."/>
            <person name="Spormann A.M."/>
            <person name="Op den Camp H."/>
            <person name="Overmann J."/>
            <person name="Amann R."/>
            <person name="Jetten M.S.M."/>
            <person name="Mascher T."/>
            <person name="Medema M.H."/>
            <person name="Devos D.P."/>
            <person name="Kaster A.-K."/>
            <person name="Ovreas L."/>
            <person name="Rohde M."/>
            <person name="Galperin M.Y."/>
            <person name="Jogler C."/>
        </authorList>
    </citation>
    <scope>NUCLEOTIDE SEQUENCE [LARGE SCALE GENOMIC DNA]</scope>
    <source>
        <strain evidence="4 5">Poly30</strain>
    </source>
</reference>
<proteinExistence type="predicted"/>
<dbReference type="AlphaFoldDB" id="A0A518EYE4"/>
<sequence length="1044" mass="109666" precursor="true">MRNLISTLLPTVTSSGFALGLTAAASTALAFTRPAVVHAPAEPLHAAGASRSSAVVVRAGTIHAVEGGATFENGVIVVMDGKIQAVGSASDVSIPAGATTVDYGSEAVIIPGLIAVDSSYARPTPGPRTADPSLLAIDQFDPYSNIVSALKNGITTVYLAPARGRLIAGQGAVVKSGGGEMGDAEERILRETAGIHGSISEEARRTPGYWEPPVPATVDVGLGVEAPQLPRTTMGAVLAIEELMAFAGGDKSYAEEYGAQTGPALAKLLKEGTTWRLGAETPGEVRAVLDVAKRFGFPLVIDGAGRAASLAEAIAEARVPVIARPHFQRGRDVGKSETAAWPDYEGIARLVGEGVQVAIAVPPGLGVSELRFAAALAMRGGLSEADALAGITLNAARVLGVEGRVGSLAKGKDADMVVLTGAPMATATSVVATYIGGSEVWNPAMASAMSSATSSGSNASGARHAGAAGSRSMVISVDHLHVGNGEVHSPGEILVRDGKIAQVAAQVGRPTGATVVRGAAAMPGMIDAYGHLGTEGGRRSFSTRLDLSRLLEPGDFADRQVALNGVTTVNMISQNLGGATPSIAYKPAAMSFDDLVVDPVASLRMDWDNDIVTQSGENIRQQLRKAREYVDSWDKYEAEMAEWVPPADESDADEVEKAEDKDEEKAEDEDKDKDDKKKKKKERDPAKAVTGVFEGTFAPLDGGDGAEPGKVRFRFLESADGSIEGTVRMAGYDDLLSVTGSRTEYDVSLVIETPDGDLQASLTETYSNDPEPKGSKKKSKKDDGDKDEDKDDEKEGDKDDDKEAAKEEDDGVKTFLRGEVKRGEDVVGQLDTTQVSDEYKVARRVIKVPEKEDRKRSPKGQPKEPSIDPDLEPIRRAMSGEAAILVKVTRDDQILACVETFEEYGIQPVLVDSDDVHKVADQIAGRVAGVLIPMNKMIVTEQNGYQRNRMVEVSSAGIPVAFLSEGEEGAAELGVMAARAMAQGLAPVAAFKGLTSDAAKMLRIDDRVGTLAPGMDADILILDGSPLEISSSVKRVFVAGKEIH</sequence>
<dbReference type="PANTHER" id="PTHR43135">
    <property type="entry name" value="ALPHA-D-RIBOSE 1-METHYLPHOSPHONATE 5-TRIPHOSPHATE DIPHOSPHATASE"/>
    <property type="match status" value="1"/>
</dbReference>
<dbReference type="InterPro" id="IPR032466">
    <property type="entry name" value="Metal_Hydrolase"/>
</dbReference>
<dbReference type="InterPro" id="IPR006680">
    <property type="entry name" value="Amidohydro-rel"/>
</dbReference>
<dbReference type="InterPro" id="IPR011059">
    <property type="entry name" value="Metal-dep_hydrolase_composite"/>
</dbReference>
<dbReference type="PANTHER" id="PTHR43135:SF3">
    <property type="entry name" value="ALPHA-D-RIBOSE 1-METHYLPHOSPHONATE 5-TRIPHOSPHATE DIPHOSPHATASE"/>
    <property type="match status" value="1"/>
</dbReference>
<feature type="compositionally biased region" description="Basic and acidic residues" evidence="1">
    <location>
        <begin position="793"/>
        <end position="805"/>
    </location>
</feature>
<feature type="region of interest" description="Disordered" evidence="1">
    <location>
        <begin position="641"/>
        <end position="709"/>
    </location>
</feature>
<feature type="compositionally biased region" description="Basic and acidic residues" evidence="1">
    <location>
        <begin position="770"/>
        <end position="784"/>
    </location>
</feature>
<feature type="region of interest" description="Disordered" evidence="1">
    <location>
        <begin position="752"/>
        <end position="817"/>
    </location>
</feature>
<feature type="compositionally biased region" description="Basic and acidic residues" evidence="1">
    <location>
        <begin position="846"/>
        <end position="866"/>
    </location>
</feature>
<dbReference type="InterPro" id="IPR051781">
    <property type="entry name" value="Metallo-dep_Hydrolase"/>
</dbReference>
<name>A0A518EYE4_9BACT</name>
<feature type="region of interest" description="Disordered" evidence="1">
    <location>
        <begin position="846"/>
        <end position="871"/>
    </location>
</feature>
<evidence type="ECO:0000256" key="2">
    <source>
        <dbReference type="SAM" id="SignalP"/>
    </source>
</evidence>
<evidence type="ECO:0000256" key="1">
    <source>
        <dbReference type="SAM" id="MobiDB-lite"/>
    </source>
</evidence>
<accession>A0A518EYE4</accession>
<dbReference type="Gene3D" id="3.20.20.140">
    <property type="entry name" value="Metal-dependent hydrolases"/>
    <property type="match status" value="3"/>
</dbReference>
<feature type="domain" description="Amidohydrolase-related" evidence="3">
    <location>
        <begin position="308"/>
        <end position="438"/>
    </location>
</feature>
<evidence type="ECO:0000313" key="4">
    <source>
        <dbReference type="EMBL" id="QDV09108.1"/>
    </source>
</evidence>
<evidence type="ECO:0000259" key="3">
    <source>
        <dbReference type="Pfam" id="PF01979"/>
    </source>
</evidence>
<dbReference type="SUPFAM" id="SSF51556">
    <property type="entry name" value="Metallo-dependent hydrolases"/>
    <property type="match status" value="1"/>
</dbReference>
<keyword evidence="2" id="KW-0732">Signal</keyword>
<feature type="signal peptide" evidence="2">
    <location>
        <begin position="1"/>
        <end position="30"/>
    </location>
</feature>
<dbReference type="Pfam" id="PF01979">
    <property type="entry name" value="Amidohydro_1"/>
    <property type="match status" value="2"/>
</dbReference>
<dbReference type="EMBL" id="CP036434">
    <property type="protein sequence ID" value="QDV09108.1"/>
    <property type="molecule type" value="Genomic_DNA"/>
</dbReference>
<gene>
    <name evidence="4" type="ORF">Poly30_46650</name>
</gene>
<dbReference type="Proteomes" id="UP000320390">
    <property type="component" value="Chromosome"/>
</dbReference>
<feature type="chain" id="PRO_5022077423" evidence="2">
    <location>
        <begin position="31"/>
        <end position="1044"/>
    </location>
</feature>
<feature type="compositionally biased region" description="Acidic residues" evidence="1">
    <location>
        <begin position="648"/>
        <end position="657"/>
    </location>
</feature>
<keyword evidence="5" id="KW-1185">Reference proteome</keyword>
<feature type="domain" description="Amidohydrolase-related" evidence="3">
    <location>
        <begin position="956"/>
        <end position="1042"/>
    </location>
</feature>
<organism evidence="4 5">
    <name type="scientific">Saltatorellus ferox</name>
    <dbReference type="NCBI Taxonomy" id="2528018"/>
    <lineage>
        <taxon>Bacteria</taxon>
        <taxon>Pseudomonadati</taxon>
        <taxon>Planctomycetota</taxon>
        <taxon>Planctomycetia</taxon>
        <taxon>Planctomycetia incertae sedis</taxon>
        <taxon>Saltatorellus</taxon>
    </lineage>
</organism>
<dbReference type="Gene3D" id="2.30.40.10">
    <property type="entry name" value="Urease, subunit C, domain 1"/>
    <property type="match status" value="1"/>
</dbReference>
<dbReference type="OrthoDB" id="252366at2"/>
<evidence type="ECO:0000313" key="5">
    <source>
        <dbReference type="Proteomes" id="UP000320390"/>
    </source>
</evidence>
<dbReference type="RefSeq" id="WP_145202929.1">
    <property type="nucleotide sequence ID" value="NZ_CP036434.1"/>
</dbReference>
<dbReference type="SUPFAM" id="SSF51338">
    <property type="entry name" value="Composite domain of metallo-dependent hydrolases"/>
    <property type="match status" value="2"/>
</dbReference>
<protein>
    <submittedName>
        <fullName evidence="4">Imidazolonepropionase</fullName>
    </submittedName>
</protein>
<dbReference type="GO" id="GO:0016810">
    <property type="term" value="F:hydrolase activity, acting on carbon-nitrogen (but not peptide) bonds"/>
    <property type="evidence" value="ECO:0007669"/>
    <property type="project" value="InterPro"/>
</dbReference>